<keyword evidence="26" id="KW-1185">Reference proteome</keyword>
<dbReference type="HOGENOM" id="CLU_047545_2_0_5"/>
<dbReference type="InterPro" id="IPR032858">
    <property type="entry name" value="CcoP_N"/>
</dbReference>
<comment type="subcellular location">
    <subcellularLocation>
        <location evidence="1 19">Cell inner membrane</location>
    </subcellularLocation>
</comment>
<sequence length="318" mass="33887">MADPENLPASAEGHRVDEATGTRTVGHEWDGIEELNTPLPRWWLWTFYICIAWAVVYAALYPAWPMLHSATKGTLGWSSRGQLAQEMRADAKRRAPVVNAIATTALTDLPAKPQLMQAAVQGGGAAFRVHCIQCHGAGGAGLKKLYPSLTDDDWLWGGDLASIQYTITHGIRNPDHEATRASQMPAFGRDDILDAPQIDDVVSYVRTISGQDKAGAAATRGAAIFEANCAVCHGSGGQGGRIVGAPKLTDAIWLYGGDRDSLTATINQPRNGVMPRWNSRLDPATIKMLSAYVYSLGGGEKAQPAIAATEGQGADGQP</sequence>
<evidence type="ECO:0000256" key="13">
    <source>
        <dbReference type="ARBA" id="ARBA00022982"/>
    </source>
</evidence>
<keyword evidence="17 19" id="KW-0406">Ion transport</keyword>
<dbReference type="InterPro" id="IPR008168">
    <property type="entry name" value="Cyt_C_IC"/>
</dbReference>
<dbReference type="SUPFAM" id="SSF46626">
    <property type="entry name" value="Cytochrome c"/>
    <property type="match status" value="2"/>
</dbReference>
<evidence type="ECO:0000256" key="20">
    <source>
        <dbReference type="PIRSR" id="PIRSR000006-1"/>
    </source>
</evidence>
<comment type="function">
    <text evidence="19">C-type cytochrome. Part of the cbb3-type cytochrome c oxidase complex.</text>
</comment>
<evidence type="ECO:0000256" key="12">
    <source>
        <dbReference type="ARBA" id="ARBA00022781"/>
    </source>
</evidence>
<evidence type="ECO:0000256" key="14">
    <source>
        <dbReference type="ARBA" id="ARBA00022989"/>
    </source>
</evidence>
<evidence type="ECO:0000256" key="5">
    <source>
        <dbReference type="ARBA" id="ARBA00022475"/>
    </source>
</evidence>
<evidence type="ECO:0000256" key="4">
    <source>
        <dbReference type="ARBA" id="ARBA00022448"/>
    </source>
</evidence>
<dbReference type="GO" id="GO:0005506">
    <property type="term" value="F:iron ion binding"/>
    <property type="evidence" value="ECO:0007669"/>
    <property type="project" value="InterPro"/>
</dbReference>
<dbReference type="Pfam" id="PF14715">
    <property type="entry name" value="FixP_N"/>
    <property type="match status" value="1"/>
</dbReference>
<evidence type="ECO:0000256" key="15">
    <source>
        <dbReference type="ARBA" id="ARBA00023002"/>
    </source>
</evidence>
<name>A0A0A7PDI0_9SPHN</name>
<evidence type="ECO:0000256" key="23">
    <source>
        <dbReference type="SAM" id="Phobius"/>
    </source>
</evidence>
<evidence type="ECO:0000313" key="26">
    <source>
        <dbReference type="Proteomes" id="UP000030907"/>
    </source>
</evidence>
<dbReference type="GO" id="GO:0006119">
    <property type="term" value="P:oxidative phosphorylation"/>
    <property type="evidence" value="ECO:0007669"/>
    <property type="project" value="UniProtKB-UniPathway"/>
</dbReference>
<dbReference type="PIRSF" id="PIRSF000006">
    <property type="entry name" value="Cbb3-Cox_fixP"/>
    <property type="match status" value="1"/>
</dbReference>
<keyword evidence="14 23" id="KW-1133">Transmembrane helix</keyword>
<dbReference type="KEGG" id="sphk:SKP52_05725"/>
<keyword evidence="11" id="KW-0677">Repeat</keyword>
<dbReference type="InterPro" id="IPR004678">
    <property type="entry name" value="Cyt_c_oxidase_cbb3_su3"/>
</dbReference>
<dbReference type="Proteomes" id="UP000030907">
    <property type="component" value="Chromosome"/>
</dbReference>
<dbReference type="GO" id="GO:0020037">
    <property type="term" value="F:heme binding"/>
    <property type="evidence" value="ECO:0007669"/>
    <property type="project" value="InterPro"/>
</dbReference>
<evidence type="ECO:0000256" key="19">
    <source>
        <dbReference type="PIRNR" id="PIRNR000006"/>
    </source>
</evidence>
<keyword evidence="15 19" id="KW-0560">Oxidoreductase</keyword>
<comment type="cofactor">
    <cofactor evidence="19 21">
        <name>heme c</name>
        <dbReference type="ChEBI" id="CHEBI:61717"/>
    </cofactor>
    <text evidence="19 21">Binds 2 heme C groups per subunit.</text>
</comment>
<feature type="domain" description="Cytochrome c" evidence="24">
    <location>
        <begin position="118"/>
        <end position="209"/>
    </location>
</feature>
<dbReference type="GO" id="GO:0005886">
    <property type="term" value="C:plasma membrane"/>
    <property type="evidence" value="ECO:0007669"/>
    <property type="project" value="UniProtKB-SubCell"/>
</dbReference>
<keyword evidence="10 19" id="KW-0479">Metal-binding</keyword>
<evidence type="ECO:0000256" key="6">
    <source>
        <dbReference type="ARBA" id="ARBA00022519"/>
    </source>
</evidence>
<evidence type="ECO:0000256" key="3">
    <source>
        <dbReference type="ARBA" id="ARBA00006113"/>
    </source>
</evidence>
<keyword evidence="8 19" id="KW-0679">Respiratory chain</keyword>
<evidence type="ECO:0000256" key="2">
    <source>
        <dbReference type="ARBA" id="ARBA00004673"/>
    </source>
</evidence>
<feature type="binding site" description="axial binding residue" evidence="20">
    <location>
        <position position="274"/>
    </location>
    <ligand>
        <name>heme c</name>
        <dbReference type="ChEBI" id="CHEBI:61717"/>
        <label>1</label>
    </ligand>
    <ligandPart>
        <name>Fe</name>
        <dbReference type="ChEBI" id="CHEBI:18248"/>
    </ligandPart>
</feature>
<comment type="subunit">
    <text evidence="19">Component of the cbb3-type cytochrome c oxidase.</text>
</comment>
<evidence type="ECO:0000256" key="21">
    <source>
        <dbReference type="PIRSR" id="PIRSR000006-2"/>
    </source>
</evidence>
<feature type="binding site" description="axial binding residue" evidence="20">
    <location>
        <position position="233"/>
    </location>
    <ligand>
        <name>heme c</name>
        <dbReference type="ChEBI" id="CHEBI:61717"/>
        <label>2</label>
    </ligand>
    <ligandPart>
        <name>Fe</name>
        <dbReference type="ChEBI" id="CHEBI:18248"/>
    </ligandPart>
</feature>
<evidence type="ECO:0000256" key="1">
    <source>
        <dbReference type="ARBA" id="ARBA00004533"/>
    </source>
</evidence>
<feature type="region of interest" description="Disordered" evidence="22">
    <location>
        <begin position="1"/>
        <end position="22"/>
    </location>
</feature>
<dbReference type="InterPro" id="IPR009056">
    <property type="entry name" value="Cyt_c-like_dom"/>
</dbReference>
<evidence type="ECO:0000256" key="9">
    <source>
        <dbReference type="ARBA" id="ARBA00022692"/>
    </source>
</evidence>
<dbReference type="UniPathway" id="UPA00705"/>
<keyword evidence="7 19" id="KW-0349">Heme</keyword>
<keyword evidence="16 19" id="KW-0408">Iron</keyword>
<dbReference type="PRINTS" id="PR00605">
    <property type="entry name" value="CYTCHROMECIC"/>
</dbReference>
<evidence type="ECO:0000313" key="25">
    <source>
        <dbReference type="EMBL" id="AJA08070.1"/>
    </source>
</evidence>
<keyword evidence="5 19" id="KW-1003">Cell membrane</keyword>
<feature type="binding site" description="covalent" evidence="21">
    <location>
        <position position="131"/>
    </location>
    <ligand>
        <name>heme c</name>
        <dbReference type="ChEBI" id="CHEBI:61717"/>
        <label>1</label>
    </ligand>
</feature>
<proteinExistence type="inferred from homology"/>
<dbReference type="EMBL" id="CP009122">
    <property type="protein sequence ID" value="AJA08070.1"/>
    <property type="molecule type" value="Genomic_DNA"/>
</dbReference>
<evidence type="ECO:0000256" key="16">
    <source>
        <dbReference type="ARBA" id="ARBA00023004"/>
    </source>
</evidence>
<keyword evidence="9 23" id="KW-0812">Transmembrane</keyword>
<dbReference type="RefSeq" id="WP_039572686.1">
    <property type="nucleotide sequence ID" value="NZ_CP009122.1"/>
</dbReference>
<evidence type="ECO:0000256" key="10">
    <source>
        <dbReference type="ARBA" id="ARBA00022723"/>
    </source>
</evidence>
<keyword evidence="6 19" id="KW-0997">Cell inner membrane</keyword>
<keyword evidence="12 19" id="KW-0375">Hydrogen ion transport</keyword>
<dbReference type="InterPro" id="IPR036909">
    <property type="entry name" value="Cyt_c-like_dom_sf"/>
</dbReference>
<keyword evidence="18 19" id="KW-0472">Membrane</keyword>
<dbReference type="STRING" id="1515612.SKP52_05725"/>
<keyword evidence="4 19" id="KW-0813">Transport</keyword>
<dbReference type="PROSITE" id="PS51007">
    <property type="entry name" value="CYTC"/>
    <property type="match status" value="2"/>
</dbReference>
<feature type="domain" description="Cytochrome c" evidence="24">
    <location>
        <begin position="216"/>
        <end position="297"/>
    </location>
</feature>
<comment type="pathway">
    <text evidence="2 19">Energy metabolism; oxidative phosphorylation.</text>
</comment>
<dbReference type="PANTHER" id="PTHR33751">
    <property type="entry name" value="CBB3-TYPE CYTOCHROME C OXIDASE SUBUNIT FIXP"/>
    <property type="match status" value="1"/>
</dbReference>
<protein>
    <recommendedName>
        <fullName evidence="19">Cbb3-type cytochrome c oxidase subunit</fullName>
    </recommendedName>
</protein>
<dbReference type="Gene3D" id="1.10.760.10">
    <property type="entry name" value="Cytochrome c-like domain"/>
    <property type="match status" value="2"/>
</dbReference>
<accession>A0A0A7PDI0</accession>
<evidence type="ECO:0000259" key="24">
    <source>
        <dbReference type="PROSITE" id="PS51007"/>
    </source>
</evidence>
<dbReference type="OrthoDB" id="9811281at2"/>
<dbReference type="InterPro" id="IPR050597">
    <property type="entry name" value="Cytochrome_c_Oxidase_Subunit"/>
</dbReference>
<feature type="binding site" description="covalent" evidence="21">
    <location>
        <position position="232"/>
    </location>
    <ligand>
        <name>heme c</name>
        <dbReference type="ChEBI" id="CHEBI:61717"/>
        <label>2</label>
    </ligand>
</feature>
<keyword evidence="13 19" id="KW-0249">Electron transport</keyword>
<evidence type="ECO:0000256" key="11">
    <source>
        <dbReference type="ARBA" id="ARBA00022737"/>
    </source>
</evidence>
<evidence type="ECO:0000256" key="8">
    <source>
        <dbReference type="ARBA" id="ARBA00022660"/>
    </source>
</evidence>
<evidence type="ECO:0000256" key="17">
    <source>
        <dbReference type="ARBA" id="ARBA00023065"/>
    </source>
</evidence>
<dbReference type="NCBIfam" id="TIGR00782">
    <property type="entry name" value="ccoP"/>
    <property type="match status" value="1"/>
</dbReference>
<dbReference type="GO" id="GO:0009055">
    <property type="term" value="F:electron transfer activity"/>
    <property type="evidence" value="ECO:0007669"/>
    <property type="project" value="InterPro"/>
</dbReference>
<feature type="binding site" description="axial binding residue" evidence="20">
    <location>
        <position position="135"/>
    </location>
    <ligand>
        <name>heme c</name>
        <dbReference type="ChEBI" id="CHEBI:61717"/>
        <label>1</label>
    </ligand>
    <ligandPart>
        <name>Fe</name>
        <dbReference type="ChEBI" id="CHEBI:18248"/>
    </ligandPart>
</feature>
<dbReference type="Pfam" id="PF13442">
    <property type="entry name" value="Cytochrome_CBB3"/>
    <property type="match status" value="2"/>
</dbReference>
<dbReference type="Gene3D" id="6.10.280.130">
    <property type="match status" value="1"/>
</dbReference>
<feature type="compositionally biased region" description="Basic and acidic residues" evidence="22">
    <location>
        <begin position="12"/>
        <end position="22"/>
    </location>
</feature>
<evidence type="ECO:0000256" key="22">
    <source>
        <dbReference type="SAM" id="MobiDB-lite"/>
    </source>
</evidence>
<organism evidence="25 26">
    <name type="scientific">Sphingopyxis fribergensis</name>
    <dbReference type="NCBI Taxonomy" id="1515612"/>
    <lineage>
        <taxon>Bacteria</taxon>
        <taxon>Pseudomonadati</taxon>
        <taxon>Pseudomonadota</taxon>
        <taxon>Alphaproteobacteria</taxon>
        <taxon>Sphingomonadales</taxon>
        <taxon>Sphingomonadaceae</taxon>
        <taxon>Sphingopyxis</taxon>
    </lineage>
</organism>
<dbReference type="GO" id="GO:0016491">
    <property type="term" value="F:oxidoreductase activity"/>
    <property type="evidence" value="ECO:0007669"/>
    <property type="project" value="UniProtKB-KW"/>
</dbReference>
<gene>
    <name evidence="25" type="primary">ccoP</name>
    <name evidence="25" type="ORF">SKP52_05725</name>
</gene>
<feature type="binding site" description="axial binding residue" evidence="20">
    <location>
        <position position="184"/>
    </location>
    <ligand>
        <name>heme c</name>
        <dbReference type="ChEBI" id="CHEBI:61717"/>
        <label>2</label>
    </ligand>
    <ligandPart>
        <name>Fe</name>
        <dbReference type="ChEBI" id="CHEBI:18248"/>
    </ligandPart>
</feature>
<evidence type="ECO:0000256" key="18">
    <source>
        <dbReference type="ARBA" id="ARBA00023136"/>
    </source>
</evidence>
<feature type="binding site" description="covalent" evidence="21">
    <location>
        <position position="134"/>
    </location>
    <ligand>
        <name>heme c</name>
        <dbReference type="ChEBI" id="CHEBI:61717"/>
        <label>1</label>
    </ligand>
</feature>
<dbReference type="GO" id="GO:1902600">
    <property type="term" value="P:proton transmembrane transport"/>
    <property type="evidence" value="ECO:0007669"/>
    <property type="project" value="UniProtKB-KW"/>
</dbReference>
<dbReference type="InterPro" id="IPR038414">
    <property type="entry name" value="CcoP_N_sf"/>
</dbReference>
<evidence type="ECO:0000256" key="7">
    <source>
        <dbReference type="ARBA" id="ARBA00022617"/>
    </source>
</evidence>
<dbReference type="PANTHER" id="PTHR33751:SF1">
    <property type="entry name" value="CBB3-TYPE CYTOCHROME C OXIDASE SUBUNIT FIXP"/>
    <property type="match status" value="1"/>
</dbReference>
<comment type="similarity">
    <text evidence="3 19">Belongs to the CcoP / FixP family.</text>
</comment>
<feature type="binding site" description="covalent" evidence="21">
    <location>
        <position position="229"/>
    </location>
    <ligand>
        <name>heme c</name>
        <dbReference type="ChEBI" id="CHEBI:61717"/>
        <label>2</label>
    </ligand>
</feature>
<reference evidence="25 26" key="1">
    <citation type="journal article" date="2015" name="Int. J. Syst. Evol. Microbiol.">
        <title>Description of Sphingopyxis fribergensis sp. nov. - a soil bacterium with the ability to degrade styrene and phenylacetic acid.</title>
        <authorList>
            <person name="Oelschlagel M."/>
            <person name="Ruckert C."/>
            <person name="Kalinowski J."/>
            <person name="Schmidt G."/>
            <person name="Schlomann M."/>
            <person name="Tischler D."/>
        </authorList>
    </citation>
    <scope>NUCLEOTIDE SEQUENCE [LARGE SCALE GENOMIC DNA]</scope>
    <source>
        <strain evidence="25 26">Kp5.2</strain>
    </source>
</reference>
<feature type="transmembrane region" description="Helical" evidence="23">
    <location>
        <begin position="42"/>
        <end position="64"/>
    </location>
</feature>
<dbReference type="AlphaFoldDB" id="A0A0A7PDI0"/>